<dbReference type="SUPFAM" id="SSF88713">
    <property type="entry name" value="Glycoside hydrolase/deacetylase"/>
    <property type="match status" value="1"/>
</dbReference>
<evidence type="ECO:0000313" key="1">
    <source>
        <dbReference type="EMBL" id="SNX83132.1"/>
    </source>
</evidence>
<proteinExistence type="predicted"/>
<dbReference type="AlphaFoldDB" id="A0AAJ5C407"/>
<dbReference type="PANTHER" id="PTHR47561">
    <property type="entry name" value="POLYSACCHARIDE DEACETYLASE FAMILY PROTEIN (AFU_ORTHOLOGUE AFUA_6G05030)"/>
    <property type="match status" value="1"/>
</dbReference>
<accession>A0AAJ5C407</accession>
<gene>
    <name evidence="1" type="ORF">MEPE_01838</name>
</gene>
<sequence length="102" mass="11830">MGTRDMGHEHGYARMFTEKAGKSYGRVNPRGIEEMWEDMFRWLYENEQDFAFPITGCLNVSGRPQVLATHERFIDWINTHQGVTMDEMNKDFRGGNKSPAQA</sequence>
<protein>
    <submittedName>
        <fullName evidence="1">Uncharacterized protein</fullName>
    </submittedName>
</protein>
<reference evidence="1" key="1">
    <citation type="submission" date="2023-10" db="EMBL/GenBank/DDBJ databases">
        <authorList>
            <person name="Guldener U."/>
        </authorList>
    </citation>
    <scope>NUCLEOTIDE SEQUENCE</scope>
    <source>
        <strain evidence="1">Mp4</strain>
    </source>
</reference>
<dbReference type="GO" id="GO:0005975">
    <property type="term" value="P:carbohydrate metabolic process"/>
    <property type="evidence" value="ECO:0007669"/>
    <property type="project" value="InterPro"/>
</dbReference>
<organism evidence="1 2">
    <name type="scientific">Melanopsichium pennsylvanicum</name>
    <dbReference type="NCBI Taxonomy" id="63383"/>
    <lineage>
        <taxon>Eukaryota</taxon>
        <taxon>Fungi</taxon>
        <taxon>Dikarya</taxon>
        <taxon>Basidiomycota</taxon>
        <taxon>Ustilaginomycotina</taxon>
        <taxon>Ustilaginomycetes</taxon>
        <taxon>Ustilaginales</taxon>
        <taxon>Ustilaginaceae</taxon>
        <taxon>Melanopsichium</taxon>
    </lineage>
</organism>
<name>A0AAJ5C407_9BASI</name>
<keyword evidence="2" id="KW-1185">Reference proteome</keyword>
<dbReference type="Gene3D" id="3.20.20.370">
    <property type="entry name" value="Glycoside hydrolase/deacetylase"/>
    <property type="match status" value="1"/>
</dbReference>
<evidence type="ECO:0000313" key="2">
    <source>
        <dbReference type="Proteomes" id="UP001294444"/>
    </source>
</evidence>
<dbReference type="PANTHER" id="PTHR47561:SF1">
    <property type="entry name" value="POLYSACCHARIDE DEACETYLASE FAMILY PROTEIN (AFU_ORTHOLOGUE AFUA_6G05030)"/>
    <property type="match status" value="1"/>
</dbReference>
<dbReference type="Proteomes" id="UP001294444">
    <property type="component" value="Unassembled WGS sequence"/>
</dbReference>
<dbReference type="InterPro" id="IPR011330">
    <property type="entry name" value="Glyco_hydro/deAcase_b/a-brl"/>
</dbReference>
<comment type="caution">
    <text evidence="1">The sequence shown here is derived from an EMBL/GenBank/DDBJ whole genome shotgun (WGS) entry which is preliminary data.</text>
</comment>
<dbReference type="EMBL" id="OAPG01000003">
    <property type="protein sequence ID" value="SNX83132.1"/>
    <property type="molecule type" value="Genomic_DNA"/>
</dbReference>